<evidence type="ECO:0000256" key="2">
    <source>
        <dbReference type="ARBA" id="ARBA00022618"/>
    </source>
</evidence>
<dbReference type="SUPFAM" id="SSF46785">
    <property type="entry name" value="Winged helix' DNA-binding domain"/>
    <property type="match status" value="2"/>
</dbReference>
<gene>
    <name evidence="5" type="ORF">SASC598J21_023030</name>
</gene>
<sequence length="198" mass="21909">MTMNQSVSIEALIEAALLTQSEALSEKILSALSDPPLSSDELTSILEALQIRWQERALNLVHSAEGWRFQVTHAAYPRLASLDVQRTPRYSRAVLETLAIIAYQQPVTRSDIEAIRGVAVSSNVLQTLQDRGWIEIIGQRDSLGRPNLWATTAGFLSDLQLEDLSQLPPLTELGELVLPDLNEPAVDHSTAEELSEDR</sequence>
<dbReference type="GO" id="GO:0051301">
    <property type="term" value="P:cell division"/>
    <property type="evidence" value="ECO:0007669"/>
    <property type="project" value="UniProtKB-KW"/>
</dbReference>
<evidence type="ECO:0000313" key="5">
    <source>
        <dbReference type="EMBL" id="KEP99866.1"/>
    </source>
</evidence>
<dbReference type="PANTHER" id="PTHR34298:SF2">
    <property type="entry name" value="SEGREGATION AND CONDENSATION PROTEIN B"/>
    <property type="match status" value="1"/>
</dbReference>
<dbReference type="GO" id="GO:0051304">
    <property type="term" value="P:chromosome separation"/>
    <property type="evidence" value="ECO:0007669"/>
    <property type="project" value="InterPro"/>
</dbReference>
<evidence type="ECO:0000256" key="3">
    <source>
        <dbReference type="ARBA" id="ARBA00022829"/>
    </source>
</evidence>
<keyword evidence="3" id="KW-0159">Chromosome partition</keyword>
<dbReference type="AlphaFoldDB" id="A0A074V7U4"/>
<dbReference type="Gene3D" id="1.10.10.10">
    <property type="entry name" value="Winged helix-like DNA-binding domain superfamily/Winged helix DNA-binding domain"/>
    <property type="match status" value="2"/>
</dbReference>
<keyword evidence="4" id="KW-0131">Cell cycle</keyword>
<dbReference type="InterPro" id="IPR005234">
    <property type="entry name" value="ScpB_csome_segregation"/>
</dbReference>
<dbReference type="PANTHER" id="PTHR34298">
    <property type="entry name" value="SEGREGATION AND CONDENSATION PROTEIN B"/>
    <property type="match status" value="1"/>
</dbReference>
<keyword evidence="2" id="KW-0132">Cell division</keyword>
<evidence type="ECO:0000313" key="6">
    <source>
        <dbReference type="Proteomes" id="UP000027644"/>
    </source>
</evidence>
<proteinExistence type="predicted"/>
<dbReference type="InterPro" id="IPR036388">
    <property type="entry name" value="WH-like_DNA-bd_sf"/>
</dbReference>
<dbReference type="Proteomes" id="UP000027644">
    <property type="component" value="Unassembled WGS sequence"/>
</dbReference>
<evidence type="ECO:0000256" key="1">
    <source>
        <dbReference type="ARBA" id="ARBA00022490"/>
    </source>
</evidence>
<organism evidence="5 6">
    <name type="scientific">Snodgrassella alvi SCGC AB-598-J21</name>
    <dbReference type="NCBI Taxonomy" id="1385367"/>
    <lineage>
        <taxon>Bacteria</taxon>
        <taxon>Pseudomonadati</taxon>
        <taxon>Pseudomonadota</taxon>
        <taxon>Betaproteobacteria</taxon>
        <taxon>Neisseriales</taxon>
        <taxon>Neisseriaceae</taxon>
        <taxon>Snodgrassella</taxon>
    </lineage>
</organism>
<dbReference type="Pfam" id="PF04079">
    <property type="entry name" value="SMC_ScpB"/>
    <property type="match status" value="1"/>
</dbReference>
<accession>A0A074V7U4</accession>
<reference evidence="5 6" key="1">
    <citation type="journal article" date="2014" name="PLoS Genet.">
        <title>Hidden diversity in honey bee gut symbionts detected by single-cell genomics.</title>
        <authorList>
            <person name="Engel P."/>
            <person name="Stepanauskas R."/>
            <person name="Moran N."/>
        </authorList>
    </citation>
    <scope>NUCLEOTIDE SEQUENCE [LARGE SCALE GENOMIC DNA]</scope>
    <source>
        <strain evidence="5 6">SCGC AB-598-J21</strain>
    </source>
</reference>
<dbReference type="EMBL" id="AVQL01000456">
    <property type="protein sequence ID" value="KEP99866.1"/>
    <property type="molecule type" value="Genomic_DNA"/>
</dbReference>
<dbReference type="PIRSF" id="PIRSF019345">
    <property type="entry name" value="ScpB"/>
    <property type="match status" value="1"/>
</dbReference>
<dbReference type="InterPro" id="IPR036390">
    <property type="entry name" value="WH_DNA-bd_sf"/>
</dbReference>
<keyword evidence="1" id="KW-0963">Cytoplasm</keyword>
<evidence type="ECO:0000256" key="4">
    <source>
        <dbReference type="ARBA" id="ARBA00023306"/>
    </source>
</evidence>
<comment type="caution">
    <text evidence="5">The sequence shown here is derived from an EMBL/GenBank/DDBJ whole genome shotgun (WGS) entry which is preliminary data.</text>
</comment>
<protein>
    <submittedName>
        <fullName evidence="5">Putative transcriptional regulator containing the HTH domain</fullName>
    </submittedName>
</protein>
<name>A0A074V7U4_9NEIS</name>